<protein>
    <submittedName>
        <fullName evidence="1">Uncharacterized protein</fullName>
    </submittedName>
</protein>
<keyword evidence="2" id="KW-1185">Reference proteome</keyword>
<dbReference type="Proteomes" id="UP001064048">
    <property type="component" value="Chromosome 7"/>
</dbReference>
<sequence length="838" mass="94600">MPRVKIDYVVSFSSEDSQAKERGTQRGTQTSTDTNHAIDTSLLPPPPRTTARRPLPAHRVKIASCAGKGHFVFKMLPVSENEAKNLLAHDVSKKKWLCKMGDPSCSVVLQLAKAVQITTVHIGACHAALVEVLVGRSEKPNDQFEVLVPSSVFLSPLESRRDSGVERVRSFSGDQLAPARAHRWDRVRAVCSQPYNKHCKYGLSFIHIFEPEDKPDMEPRAESLPVAAAVPARMLALDNFSSDEDDFKPGEMFAKHRTSGQGTSGDTGAQIRQATSQALKNISDSSTKLVKTPIAKASTNRPSQSNDFNANRQRNTLMYTDDDELPNNKIDKVVQRHKDDKEQESKKKEQKQEKKKETPKRDKMDNSSRTFKDFIDDKDKRYDLNDAKKDKDLMPLKKVDDNNQHNNRDDERPGTSHDREKGNKRNDNIQDKESRKGDDDRSKDKDSRKRPHGDAKQKDKELRAGPVSSWPHTLLSGVVFALSGYENPRRARLRDAALAMGARFERDWGPACTHLVCAFPNTPKLKTVRASARNDACIAVLGEWIEQCSQKRRLLPWQWFATEPKKKIAPPENYDDEKTASEETTHRQVPPTNRDRSPRPQTSKDRSPKPHTSKDRSPKPHTSKDRSPKPHTSREKSPKPHTSREKSPKPYASRERSPKPSREKSPKPHTSREKSPKPHTSREKSPKPHTSREKTPSSKNNSLDFSTASTDSDVAFVKDERIQANITLDSDDETDEEKPSVKEKLDKKSLLPDFFEGYTFVIDEVVEEAGFDKKLLSRYVKAYGGVVVDPSLLDSDSVVSFVLSTESGAQCGGQRVRADWVWRCHADKRMCEVAEYTL</sequence>
<dbReference type="EMBL" id="CM046107">
    <property type="protein sequence ID" value="KAI8431881.1"/>
    <property type="molecule type" value="Genomic_DNA"/>
</dbReference>
<organism evidence="1 2">
    <name type="scientific">Choristoneura fumiferana</name>
    <name type="common">Spruce budworm moth</name>
    <name type="synonym">Archips fumiferana</name>
    <dbReference type="NCBI Taxonomy" id="7141"/>
    <lineage>
        <taxon>Eukaryota</taxon>
        <taxon>Metazoa</taxon>
        <taxon>Ecdysozoa</taxon>
        <taxon>Arthropoda</taxon>
        <taxon>Hexapoda</taxon>
        <taxon>Insecta</taxon>
        <taxon>Pterygota</taxon>
        <taxon>Neoptera</taxon>
        <taxon>Endopterygota</taxon>
        <taxon>Lepidoptera</taxon>
        <taxon>Glossata</taxon>
        <taxon>Ditrysia</taxon>
        <taxon>Tortricoidea</taxon>
        <taxon>Tortricidae</taxon>
        <taxon>Tortricinae</taxon>
        <taxon>Choristoneura</taxon>
    </lineage>
</organism>
<proteinExistence type="predicted"/>
<comment type="caution">
    <text evidence="1">The sequence shown here is derived from an EMBL/GenBank/DDBJ whole genome shotgun (WGS) entry which is preliminary data.</text>
</comment>
<name>A0ACC0K768_CHOFU</name>
<reference evidence="1 2" key="1">
    <citation type="journal article" date="2022" name="Genome Biol. Evol.">
        <title>The Spruce Budworm Genome: Reconstructing the Evolutionary History of Antifreeze Proteins.</title>
        <authorList>
            <person name="Beliveau C."/>
            <person name="Gagne P."/>
            <person name="Picq S."/>
            <person name="Vernygora O."/>
            <person name="Keeling C.I."/>
            <person name="Pinkney K."/>
            <person name="Doucet D."/>
            <person name="Wen F."/>
            <person name="Johnston J.S."/>
            <person name="Maaroufi H."/>
            <person name="Boyle B."/>
            <person name="Laroche J."/>
            <person name="Dewar K."/>
            <person name="Juretic N."/>
            <person name="Blackburn G."/>
            <person name="Nisole A."/>
            <person name="Brunet B."/>
            <person name="Brandao M."/>
            <person name="Lumley L."/>
            <person name="Duan J."/>
            <person name="Quan G."/>
            <person name="Lucarotti C.J."/>
            <person name="Roe A.D."/>
            <person name="Sperling F.A.H."/>
            <person name="Levesque R.C."/>
            <person name="Cusson M."/>
        </authorList>
    </citation>
    <scope>NUCLEOTIDE SEQUENCE [LARGE SCALE GENOMIC DNA]</scope>
    <source>
        <strain evidence="1">Glfc:IPQL:Cfum</strain>
    </source>
</reference>
<accession>A0ACC0K768</accession>
<gene>
    <name evidence="1" type="ORF">MSG28_004439</name>
</gene>
<evidence type="ECO:0000313" key="1">
    <source>
        <dbReference type="EMBL" id="KAI8431881.1"/>
    </source>
</evidence>
<evidence type="ECO:0000313" key="2">
    <source>
        <dbReference type="Proteomes" id="UP001064048"/>
    </source>
</evidence>